<dbReference type="InterPro" id="IPR005845">
    <property type="entry name" value="A-D-PHexomutase_a/b/a-II"/>
</dbReference>
<evidence type="ECO:0000313" key="11">
    <source>
        <dbReference type="EMBL" id="SUC18146.1"/>
    </source>
</evidence>
<feature type="domain" description="Alpha-D-phosphohexomutase C-terminal" evidence="7">
    <location>
        <begin position="276"/>
        <end position="343"/>
    </location>
</feature>
<dbReference type="InterPro" id="IPR006352">
    <property type="entry name" value="GlmM_bact"/>
</dbReference>
<dbReference type="InterPro" id="IPR050060">
    <property type="entry name" value="Phosphoglucosamine_mutase"/>
</dbReference>
<evidence type="ECO:0000256" key="1">
    <source>
        <dbReference type="ARBA" id="ARBA00001946"/>
    </source>
</evidence>
<evidence type="ECO:0000256" key="2">
    <source>
        <dbReference type="ARBA" id="ARBA00010231"/>
    </source>
</evidence>
<evidence type="ECO:0000256" key="5">
    <source>
        <dbReference type="ARBA" id="ARBA00022842"/>
    </source>
</evidence>
<dbReference type="Pfam" id="PF02878">
    <property type="entry name" value="PGM_PMM_I"/>
    <property type="match status" value="1"/>
</dbReference>
<dbReference type="EC" id="5.4.2.10" evidence="11"/>
<accession>A0A379FET9</accession>
<dbReference type="InterPro" id="IPR016055">
    <property type="entry name" value="A-D-PHexomutase_a/b/a-I/II/III"/>
</dbReference>
<dbReference type="PANTHER" id="PTHR42946">
    <property type="entry name" value="PHOSPHOHEXOSE MUTASE"/>
    <property type="match status" value="1"/>
</dbReference>
<keyword evidence="6 11" id="KW-0413">Isomerase</keyword>
<evidence type="ECO:0000313" key="12">
    <source>
        <dbReference type="Proteomes" id="UP000254191"/>
    </source>
</evidence>
<dbReference type="InterPro" id="IPR036900">
    <property type="entry name" value="A-D-PHexomutase_C_sf"/>
</dbReference>
<dbReference type="FunFam" id="3.40.120.10:FF:000002">
    <property type="entry name" value="Phosphoglucosamine mutase"/>
    <property type="match status" value="1"/>
</dbReference>
<feature type="domain" description="Alpha-D-phosphohexomutase alpha/beta/alpha" evidence="10">
    <location>
        <begin position="161"/>
        <end position="267"/>
    </location>
</feature>
<dbReference type="GO" id="GO:0005975">
    <property type="term" value="P:carbohydrate metabolic process"/>
    <property type="evidence" value="ECO:0007669"/>
    <property type="project" value="InterPro"/>
</dbReference>
<dbReference type="InterPro" id="IPR005841">
    <property type="entry name" value="Alpha-D-phosphohexomutase_SF"/>
</dbReference>
<dbReference type="Pfam" id="PF00408">
    <property type="entry name" value="PGM_PMM_IV"/>
    <property type="match status" value="1"/>
</dbReference>
<dbReference type="PANTHER" id="PTHR42946:SF1">
    <property type="entry name" value="PHOSPHOGLUCOMUTASE (ALPHA-D-GLUCOSE-1,6-BISPHOSPHATE-DEPENDENT)"/>
    <property type="match status" value="1"/>
</dbReference>
<dbReference type="NCBIfam" id="NF008139">
    <property type="entry name" value="PRK10887.1"/>
    <property type="match status" value="1"/>
</dbReference>
<protein>
    <submittedName>
        <fullName evidence="11">Phosphoglucosamine mutase</fullName>
        <ecNumber evidence="11">5.4.2.10</ecNumber>
    </submittedName>
</protein>
<comment type="cofactor">
    <cofactor evidence="1">
        <name>Mg(2+)</name>
        <dbReference type="ChEBI" id="CHEBI:18420"/>
    </cofactor>
</comment>
<dbReference type="GO" id="GO:0008966">
    <property type="term" value="F:phosphoglucosamine mutase activity"/>
    <property type="evidence" value="ECO:0007669"/>
    <property type="project" value="UniProtKB-EC"/>
</dbReference>
<comment type="similarity">
    <text evidence="2">Belongs to the phosphohexose mutase family.</text>
</comment>
<keyword evidence="3" id="KW-0597">Phosphoprotein</keyword>
<evidence type="ECO:0000256" key="3">
    <source>
        <dbReference type="ARBA" id="ARBA00022553"/>
    </source>
</evidence>
<organism evidence="11 12">
    <name type="scientific">Proteus mirabilis</name>
    <dbReference type="NCBI Taxonomy" id="584"/>
    <lineage>
        <taxon>Bacteria</taxon>
        <taxon>Pseudomonadati</taxon>
        <taxon>Pseudomonadota</taxon>
        <taxon>Gammaproteobacteria</taxon>
        <taxon>Enterobacterales</taxon>
        <taxon>Morganellaceae</taxon>
        <taxon>Proteus</taxon>
    </lineage>
</organism>
<keyword evidence="5" id="KW-0460">Magnesium</keyword>
<evidence type="ECO:0000259" key="8">
    <source>
        <dbReference type="Pfam" id="PF02878"/>
    </source>
</evidence>
<dbReference type="SUPFAM" id="SSF53738">
    <property type="entry name" value="Phosphoglucomutase, first 3 domains"/>
    <property type="match status" value="3"/>
</dbReference>
<evidence type="ECO:0000259" key="7">
    <source>
        <dbReference type="Pfam" id="PF00408"/>
    </source>
</evidence>
<dbReference type="CDD" id="cd05802">
    <property type="entry name" value="GlmM"/>
    <property type="match status" value="1"/>
</dbReference>
<reference evidence="11 12" key="1">
    <citation type="submission" date="2018-06" db="EMBL/GenBank/DDBJ databases">
        <authorList>
            <consortium name="Pathogen Informatics"/>
            <person name="Doyle S."/>
        </authorList>
    </citation>
    <scope>NUCLEOTIDE SEQUENCE [LARGE SCALE GENOMIC DNA]</scope>
    <source>
        <strain evidence="11 12">NCTC11938</strain>
    </source>
</reference>
<proteinExistence type="inferred from homology"/>
<dbReference type="NCBIfam" id="TIGR01455">
    <property type="entry name" value="glmM"/>
    <property type="match status" value="1"/>
</dbReference>
<dbReference type="Gene3D" id="3.30.310.50">
    <property type="entry name" value="Alpha-D-phosphohexomutase, C-terminal domain"/>
    <property type="match status" value="1"/>
</dbReference>
<dbReference type="GO" id="GO:0009252">
    <property type="term" value="P:peptidoglycan biosynthetic process"/>
    <property type="evidence" value="ECO:0007669"/>
    <property type="project" value="TreeGrafter"/>
</dbReference>
<dbReference type="Gene3D" id="3.40.120.10">
    <property type="entry name" value="Alpha-D-Glucose-1,6-Bisphosphate, subunit A, domain 3"/>
    <property type="match status" value="3"/>
</dbReference>
<gene>
    <name evidence="11" type="primary">glmM_2</name>
    <name evidence="11" type="ORF">NCTC11938_00458</name>
</gene>
<dbReference type="SUPFAM" id="SSF55957">
    <property type="entry name" value="Phosphoglucomutase, C-terminal domain"/>
    <property type="match status" value="1"/>
</dbReference>
<evidence type="ECO:0000256" key="6">
    <source>
        <dbReference type="ARBA" id="ARBA00023235"/>
    </source>
</evidence>
<dbReference type="EMBL" id="UGTS01000003">
    <property type="protein sequence ID" value="SUC18146.1"/>
    <property type="molecule type" value="Genomic_DNA"/>
</dbReference>
<dbReference type="Pfam" id="PF02880">
    <property type="entry name" value="PGM_PMM_III"/>
    <property type="match status" value="1"/>
</dbReference>
<dbReference type="GO" id="GO:0006048">
    <property type="term" value="P:UDP-N-acetylglucosamine biosynthetic process"/>
    <property type="evidence" value="ECO:0007669"/>
    <property type="project" value="TreeGrafter"/>
</dbReference>
<dbReference type="GO" id="GO:0005829">
    <property type="term" value="C:cytosol"/>
    <property type="evidence" value="ECO:0007669"/>
    <property type="project" value="TreeGrafter"/>
</dbReference>
<dbReference type="FunFam" id="3.30.310.50:FF:000001">
    <property type="entry name" value="Phosphoglucosamine mutase"/>
    <property type="match status" value="1"/>
</dbReference>
<dbReference type="Pfam" id="PF02879">
    <property type="entry name" value="PGM_PMM_II"/>
    <property type="match status" value="1"/>
</dbReference>
<feature type="domain" description="Alpha-D-phosphohexomutase alpha/beta/alpha" evidence="9">
    <location>
        <begin position="60"/>
        <end position="157"/>
    </location>
</feature>
<dbReference type="InterPro" id="IPR005846">
    <property type="entry name" value="A-D-PHexomutase_a/b/a-III"/>
</dbReference>
<evidence type="ECO:0000259" key="10">
    <source>
        <dbReference type="Pfam" id="PF02880"/>
    </source>
</evidence>
<evidence type="ECO:0000259" key="9">
    <source>
        <dbReference type="Pfam" id="PF02879"/>
    </source>
</evidence>
<dbReference type="AlphaFoldDB" id="A0A379FET9"/>
<evidence type="ECO:0000256" key="4">
    <source>
        <dbReference type="ARBA" id="ARBA00022723"/>
    </source>
</evidence>
<keyword evidence="4" id="KW-0479">Metal-binding</keyword>
<name>A0A379FET9_PROMI</name>
<dbReference type="InterPro" id="IPR005843">
    <property type="entry name" value="A-D-PHexomutase_C"/>
</dbReference>
<dbReference type="GO" id="GO:0004615">
    <property type="term" value="F:phosphomannomutase activity"/>
    <property type="evidence" value="ECO:0007669"/>
    <property type="project" value="TreeGrafter"/>
</dbReference>
<dbReference type="GO" id="GO:0000287">
    <property type="term" value="F:magnesium ion binding"/>
    <property type="evidence" value="ECO:0007669"/>
    <property type="project" value="InterPro"/>
</dbReference>
<sequence>MISASHNPYYDNGIKFFSIDGTKLPDEVEEAIEAEMEKPITCVESAELGRANRIVDAAGRYIEFCKGTFPNENNLNGLKVVVDCAHGATYHIAPNVFRELGAEVITIGCEPTGININDECGATDVRMLQKRVLEEGADVGLAFDGDGDRIIMVDHKGLKVDGDQILYIIAREALRQGQLRGGAVGTLMSNMGLEIALKQLGIPFVRAKVGDRYVLEKLQEKGWRLGAENSGHIILLDKTTTGDGIVAGLQVLSAMVRNHMSLHDLCSGMKLLPQILVNVRFTGNHDPLQSTEVQQVAKEVEAELGGKGRVLLRKSGTEPLIRVMVEGENEEQVTAMANRIADAVKHVG</sequence>
<feature type="domain" description="Alpha-D-phosphohexomutase alpha/beta/alpha" evidence="8">
    <location>
        <begin position="1"/>
        <end position="38"/>
    </location>
</feature>
<dbReference type="PRINTS" id="PR00509">
    <property type="entry name" value="PGMPMM"/>
</dbReference>
<dbReference type="Proteomes" id="UP000254191">
    <property type="component" value="Unassembled WGS sequence"/>
</dbReference>
<dbReference type="InterPro" id="IPR005844">
    <property type="entry name" value="A-D-PHexomutase_a/b/a-I"/>
</dbReference>